<organism evidence="1 2">
    <name type="scientific">Tripterygium wilfordii</name>
    <name type="common">Thunder God vine</name>
    <dbReference type="NCBI Taxonomy" id="458696"/>
    <lineage>
        <taxon>Eukaryota</taxon>
        <taxon>Viridiplantae</taxon>
        <taxon>Streptophyta</taxon>
        <taxon>Embryophyta</taxon>
        <taxon>Tracheophyta</taxon>
        <taxon>Spermatophyta</taxon>
        <taxon>Magnoliopsida</taxon>
        <taxon>eudicotyledons</taxon>
        <taxon>Gunneridae</taxon>
        <taxon>Pentapetalae</taxon>
        <taxon>rosids</taxon>
        <taxon>fabids</taxon>
        <taxon>Celastrales</taxon>
        <taxon>Celastraceae</taxon>
        <taxon>Tripterygium</taxon>
    </lineage>
</organism>
<reference evidence="1 2" key="1">
    <citation type="journal article" date="2020" name="Nat. Commun.">
        <title>Genome of Tripterygium wilfordii and identification of cytochrome P450 involved in triptolide biosynthesis.</title>
        <authorList>
            <person name="Tu L."/>
            <person name="Su P."/>
            <person name="Zhang Z."/>
            <person name="Gao L."/>
            <person name="Wang J."/>
            <person name="Hu T."/>
            <person name="Zhou J."/>
            <person name="Zhang Y."/>
            <person name="Zhao Y."/>
            <person name="Liu Y."/>
            <person name="Song Y."/>
            <person name="Tong Y."/>
            <person name="Lu Y."/>
            <person name="Yang J."/>
            <person name="Xu C."/>
            <person name="Jia M."/>
            <person name="Peters R.J."/>
            <person name="Huang L."/>
            <person name="Gao W."/>
        </authorList>
    </citation>
    <scope>NUCLEOTIDE SEQUENCE [LARGE SCALE GENOMIC DNA]</scope>
    <source>
        <strain evidence="2">cv. XIE 37</strain>
        <tissue evidence="1">Leaf</tissue>
    </source>
</reference>
<keyword evidence="2" id="KW-1185">Reference proteome</keyword>
<dbReference type="InParanoid" id="A0A7J7DMK8"/>
<evidence type="ECO:0000313" key="2">
    <source>
        <dbReference type="Proteomes" id="UP000593562"/>
    </source>
</evidence>
<name>A0A7J7DMK8_TRIWF</name>
<comment type="caution">
    <text evidence="1">The sequence shown here is derived from an EMBL/GenBank/DDBJ whole genome shotgun (WGS) entry which is preliminary data.</text>
</comment>
<sequence length="75" mass="8118">MSSEIVVTRIDRCLGGGAEESIVKPVKLSDMKRLKDYMTKDGNQEGCINNKRELPETCDLCSSSPSSSTLSSPPP</sequence>
<dbReference type="EMBL" id="JAAARO010000005">
    <property type="protein sequence ID" value="KAF5747523.1"/>
    <property type="molecule type" value="Genomic_DNA"/>
</dbReference>
<accession>A0A7J7DMK8</accession>
<protein>
    <submittedName>
        <fullName evidence="1">Two-component response regulator ARR6</fullName>
    </submittedName>
</protein>
<gene>
    <name evidence="1" type="ORF">HS088_TW05G00246</name>
</gene>
<dbReference type="AlphaFoldDB" id="A0A7J7DMK8"/>
<proteinExistence type="predicted"/>
<evidence type="ECO:0000313" key="1">
    <source>
        <dbReference type="EMBL" id="KAF5747523.1"/>
    </source>
</evidence>
<dbReference type="Proteomes" id="UP000593562">
    <property type="component" value="Unassembled WGS sequence"/>
</dbReference>